<dbReference type="NCBIfam" id="TIGR02775">
    <property type="entry name" value="TrbG_Ti"/>
    <property type="match status" value="1"/>
</dbReference>
<dbReference type="Proteomes" id="UP000534677">
    <property type="component" value="Unassembled WGS sequence"/>
</dbReference>
<name>A0ABR6TH57_9PSED</name>
<feature type="domain" description="Toxin co-regulated pilus biosynthesis protein Q C-terminal" evidence="4">
    <location>
        <begin position="424"/>
        <end position="500"/>
    </location>
</feature>
<dbReference type="Gene3D" id="2.60.40.2500">
    <property type="match status" value="1"/>
</dbReference>
<evidence type="ECO:0000313" key="6">
    <source>
        <dbReference type="Proteomes" id="UP000534677"/>
    </source>
</evidence>
<organism evidence="5 6">
    <name type="scientific">Pseudomonas cremoris</name>
    <dbReference type="NCBI Taxonomy" id="2724178"/>
    <lineage>
        <taxon>Bacteria</taxon>
        <taxon>Pseudomonadati</taxon>
        <taxon>Pseudomonadota</taxon>
        <taxon>Gammaproteobacteria</taxon>
        <taxon>Pseudomonadales</taxon>
        <taxon>Pseudomonadaceae</taxon>
        <taxon>Pseudomonas</taxon>
    </lineage>
</organism>
<dbReference type="InterPro" id="IPR018927">
    <property type="entry name" value="Pilus_synth_Q_C"/>
</dbReference>
<feature type="region of interest" description="Disordered" evidence="3">
    <location>
        <begin position="1"/>
        <end position="37"/>
    </location>
</feature>
<dbReference type="Pfam" id="PF03524">
    <property type="entry name" value="CagX"/>
    <property type="match status" value="1"/>
</dbReference>
<dbReference type="RefSeq" id="WP_185710727.1">
    <property type="nucleotide sequence ID" value="NZ_JAAXCZ010000026.1"/>
</dbReference>
<protein>
    <submittedName>
        <fullName evidence="5">P-type conjugative transfer protein TrbG</fullName>
    </submittedName>
</protein>
<reference evidence="5 6" key="1">
    <citation type="submission" date="2020-04" db="EMBL/GenBank/DDBJ databases">
        <title>Pseudomonas crami sp. nov., a novel proteolytic bacterial species isolated from cream.</title>
        <authorList>
            <person name="Hofmann K."/>
            <person name="Woller A."/>
            <person name="Huptas C."/>
            <person name="Wenning M."/>
            <person name="Scherer S."/>
            <person name="Doll E.V."/>
        </authorList>
    </citation>
    <scope>NUCLEOTIDE SEQUENCE [LARGE SCALE GENOMIC DNA]</scope>
    <source>
        <strain evidence="5 6">WS 5096</strain>
    </source>
</reference>
<keyword evidence="2" id="KW-0732">Signal</keyword>
<evidence type="ECO:0000256" key="2">
    <source>
        <dbReference type="ARBA" id="ARBA00022729"/>
    </source>
</evidence>
<proteinExistence type="inferred from homology"/>
<sequence length="513" mass="55431">MAVQVSRTLSAKNHRNSEYPGVLDPSPLPSAAASTPVGGRLVERSPFVRLPCLKRKRPSMPTPKSPLALALSLACAAHSLNATAAESQQLTYTSAPSTVVCAVQHVCDVELQPGEIITDLNYGDRGRWSITPAITNMDNAEIHHLVIRPYDVNLETSVVVMTNRRTYHLQLKSDASRYMPRVTFTYPEEAERKRELSIAKELTTRQRGLLPQTNEYLGDLDFKYKIEGQTQLKPLRVYNDHLKTTIELPPIAAGNVPTLVVTEAGKNYGKPVSYTTSGDRLIADAVFDAAELVYGSGSTKGRVSIERTQKTGRGPAGAIVVAPILPPSKTPPVAAVATAAASPAPITTAPALIAAAPKTAAEKPVERRGQVTPGADRSAPGVTAPQPFTPPSSTPAVTVTAPAPAVDVKAPSPALKPASAPVMVWEARVGESLRTVILNWSQRAHYTVSWTAEDLDYPIDAPLRFEGSYENAVAAIFRLYEKAERSFIVDGRRKQMRLNVSEDRNKTNKRASL</sequence>
<accession>A0ABR6TH57</accession>
<feature type="region of interest" description="Disordered" evidence="3">
    <location>
        <begin position="357"/>
        <end position="398"/>
    </location>
</feature>
<comment type="caution">
    <text evidence="5">The sequence shown here is derived from an EMBL/GenBank/DDBJ whole genome shotgun (WGS) entry which is preliminary data.</text>
</comment>
<evidence type="ECO:0000313" key="5">
    <source>
        <dbReference type="EMBL" id="MBC2385274.1"/>
    </source>
</evidence>
<dbReference type="EMBL" id="JAAXCZ010000026">
    <property type="protein sequence ID" value="MBC2385274.1"/>
    <property type="molecule type" value="Genomic_DNA"/>
</dbReference>
<evidence type="ECO:0000256" key="1">
    <source>
        <dbReference type="ARBA" id="ARBA00006135"/>
    </source>
</evidence>
<dbReference type="InterPro" id="IPR033645">
    <property type="entry name" value="VirB9/CagX/TrbG_C"/>
</dbReference>
<dbReference type="InterPro" id="IPR038161">
    <property type="entry name" value="VirB9/CagX/TrbG_C_sf"/>
</dbReference>
<dbReference type="InterPro" id="IPR010258">
    <property type="entry name" value="Conjugal_tfr_TrbG/VirB9/CagX"/>
</dbReference>
<dbReference type="InterPro" id="IPR014142">
    <property type="entry name" value="TrbG_Ti"/>
</dbReference>
<evidence type="ECO:0000259" key="4">
    <source>
        <dbReference type="Pfam" id="PF10671"/>
    </source>
</evidence>
<keyword evidence="6" id="KW-1185">Reference proteome</keyword>
<comment type="similarity">
    <text evidence="1">Belongs to the TrbG/VirB9 family.</text>
</comment>
<evidence type="ECO:0000256" key="3">
    <source>
        <dbReference type="SAM" id="MobiDB-lite"/>
    </source>
</evidence>
<dbReference type="CDD" id="cd06911">
    <property type="entry name" value="VirB9_CagX_TrbG"/>
    <property type="match status" value="1"/>
</dbReference>
<gene>
    <name evidence="5" type="primary">trbG</name>
    <name evidence="5" type="ORF">HF209_30430</name>
</gene>
<feature type="compositionally biased region" description="Basic and acidic residues" evidence="3">
    <location>
        <begin position="360"/>
        <end position="369"/>
    </location>
</feature>
<feature type="compositionally biased region" description="Polar residues" evidence="3">
    <location>
        <begin position="1"/>
        <end position="11"/>
    </location>
</feature>
<dbReference type="Pfam" id="PF10671">
    <property type="entry name" value="TcpQ"/>
    <property type="match status" value="1"/>
</dbReference>